<organism evidence="2 3">
    <name type="scientific">Plasmodium falciparum Vietnam Oak-Knoll</name>
    <name type="common">FVO</name>
    <dbReference type="NCBI Taxonomy" id="1036723"/>
    <lineage>
        <taxon>Eukaryota</taxon>
        <taxon>Sar</taxon>
        <taxon>Alveolata</taxon>
        <taxon>Apicomplexa</taxon>
        <taxon>Aconoidasida</taxon>
        <taxon>Haemosporida</taxon>
        <taxon>Plasmodiidae</taxon>
        <taxon>Plasmodium</taxon>
        <taxon>Plasmodium (Laverania)</taxon>
    </lineage>
</organism>
<dbReference type="EMBL" id="KI925132">
    <property type="protein sequence ID" value="ETW17267.1"/>
    <property type="molecule type" value="Genomic_DNA"/>
</dbReference>
<evidence type="ECO:0000313" key="2">
    <source>
        <dbReference type="EMBL" id="ETW17267.1"/>
    </source>
</evidence>
<evidence type="ECO:0000313" key="3">
    <source>
        <dbReference type="Proteomes" id="UP000030690"/>
    </source>
</evidence>
<keyword evidence="1" id="KW-1133">Transmembrane helix</keyword>
<reference evidence="2 3" key="2">
    <citation type="submission" date="2013-02" db="EMBL/GenBank/DDBJ databases">
        <title>The Genome Sequence of Plasmodium falciparum Vietnam Oak-Knoll (FVO).</title>
        <authorList>
            <consortium name="The Broad Institute Genome Sequencing Platform"/>
            <consortium name="The Broad Institute Genome Sequencing Center for Infectious Disease"/>
            <person name="Neafsey D."/>
            <person name="Cheeseman I."/>
            <person name="Volkman S."/>
            <person name="Adams J."/>
            <person name="Walker B."/>
            <person name="Young S.K."/>
            <person name="Zeng Q."/>
            <person name="Gargeya S."/>
            <person name="Fitzgerald M."/>
            <person name="Haas B."/>
            <person name="Abouelleil A."/>
            <person name="Alvarado L."/>
            <person name="Arachchi H.M."/>
            <person name="Berlin A.M."/>
            <person name="Chapman S.B."/>
            <person name="Dewar J."/>
            <person name="Goldberg J."/>
            <person name="Griggs A."/>
            <person name="Gujja S."/>
            <person name="Hansen M."/>
            <person name="Howarth C."/>
            <person name="Imamovic A."/>
            <person name="Larimer J."/>
            <person name="McCowan C."/>
            <person name="Murphy C."/>
            <person name="Neiman D."/>
            <person name="Pearson M."/>
            <person name="Priest M."/>
            <person name="Roberts A."/>
            <person name="Saif S."/>
            <person name="Shea T."/>
            <person name="Sisk P."/>
            <person name="Sykes S."/>
            <person name="Wortman J."/>
            <person name="Nusbaum C."/>
            <person name="Birren B."/>
        </authorList>
    </citation>
    <scope>NUCLEOTIDE SEQUENCE [LARGE SCALE GENOMIC DNA]</scope>
    <source>
        <strain evidence="3">Vietnam Oak-Knoll (FVO)</strain>
    </source>
</reference>
<gene>
    <name evidence="2" type="ORF">PFFVO_03811</name>
</gene>
<accession>A0A024V3Y9</accession>
<name>A0A024V3Y9_PLAFA</name>
<reference evidence="2 3" key="1">
    <citation type="submission" date="2013-02" db="EMBL/GenBank/DDBJ databases">
        <title>The Genome Annotation of Plasmodium falciparum Vietnam Oak-Knoll (FVO).</title>
        <authorList>
            <consortium name="The Broad Institute Genome Sequencing Platform"/>
            <consortium name="The Broad Institute Genome Sequencing Center for Infectious Disease"/>
            <person name="Neafsey D."/>
            <person name="Hoffman S."/>
            <person name="Volkman S."/>
            <person name="Rosenthal P."/>
            <person name="Walker B."/>
            <person name="Young S.K."/>
            <person name="Zeng Q."/>
            <person name="Gargeya S."/>
            <person name="Fitzgerald M."/>
            <person name="Haas B."/>
            <person name="Abouelleil A."/>
            <person name="Allen A.W."/>
            <person name="Alvarado L."/>
            <person name="Arachchi H.M."/>
            <person name="Berlin A.M."/>
            <person name="Chapman S.B."/>
            <person name="Gainer-Dewar J."/>
            <person name="Goldberg J."/>
            <person name="Griggs A."/>
            <person name="Gujja S."/>
            <person name="Hansen M."/>
            <person name="Howarth C."/>
            <person name="Imamovic A."/>
            <person name="Ireland A."/>
            <person name="Larimer J."/>
            <person name="McCowan C."/>
            <person name="Murphy C."/>
            <person name="Pearson M."/>
            <person name="Poon T.W."/>
            <person name="Priest M."/>
            <person name="Roberts A."/>
            <person name="Saif S."/>
            <person name="Shea T."/>
            <person name="Sisk P."/>
            <person name="Sykes S."/>
            <person name="Wortman J."/>
            <person name="Nusbaum C."/>
            <person name="Birren B."/>
        </authorList>
    </citation>
    <scope>NUCLEOTIDE SEQUENCE [LARGE SCALE GENOMIC DNA]</scope>
    <source>
        <strain evidence="3">Vietnam Oak-Knoll (FVO)</strain>
    </source>
</reference>
<feature type="transmembrane region" description="Helical" evidence="1">
    <location>
        <begin position="6"/>
        <end position="30"/>
    </location>
</feature>
<evidence type="ECO:0000256" key="1">
    <source>
        <dbReference type="SAM" id="Phobius"/>
    </source>
</evidence>
<proteinExistence type="predicted"/>
<protein>
    <submittedName>
        <fullName evidence="2">Uncharacterized protein</fullName>
    </submittedName>
</protein>
<dbReference type="Proteomes" id="UP000030690">
    <property type="component" value="Unassembled WGS sequence"/>
</dbReference>
<dbReference type="AlphaFoldDB" id="A0A024V3Y9"/>
<keyword evidence="1" id="KW-0812">Transmembrane</keyword>
<sequence>MFIFLLVILNISVIDLFIVILILFFIYITNCLYLKKSENKDHFIISTNKNMYSRIHIFYFILMYGLL</sequence>
<keyword evidence="1" id="KW-0472">Membrane</keyword>